<gene>
    <name evidence="1" type="ORF">ACFOZ1_14905</name>
</gene>
<dbReference type="EMBL" id="JBHSDV010000006">
    <property type="protein sequence ID" value="MFC4389070.1"/>
    <property type="molecule type" value="Genomic_DNA"/>
</dbReference>
<accession>A0ABV8VYU4</accession>
<evidence type="ECO:0000313" key="2">
    <source>
        <dbReference type="Proteomes" id="UP001595880"/>
    </source>
</evidence>
<evidence type="ECO:0000313" key="1">
    <source>
        <dbReference type="EMBL" id="MFC4389070.1"/>
    </source>
</evidence>
<sequence>MQVLDEIKVIKDEQTKTNQRLDAIQEQTTKISEFHAEITEKSSNKATKNDFEYLKQMIFRHDEEIHKIKSQLLRVNKN</sequence>
<keyword evidence="2" id="KW-1185">Reference proteome</keyword>
<dbReference type="Proteomes" id="UP001595880">
    <property type="component" value="Unassembled WGS sequence"/>
</dbReference>
<name>A0ABV8VYU4_9BACI</name>
<proteinExistence type="predicted"/>
<comment type="caution">
    <text evidence="1">The sequence shown here is derived from an EMBL/GenBank/DDBJ whole genome shotgun (WGS) entry which is preliminary data.</text>
</comment>
<organism evidence="1 2">
    <name type="scientific">Gracilibacillus marinus</name>
    <dbReference type="NCBI Taxonomy" id="630535"/>
    <lineage>
        <taxon>Bacteria</taxon>
        <taxon>Bacillati</taxon>
        <taxon>Bacillota</taxon>
        <taxon>Bacilli</taxon>
        <taxon>Bacillales</taxon>
        <taxon>Bacillaceae</taxon>
        <taxon>Gracilibacillus</taxon>
    </lineage>
</organism>
<protein>
    <submittedName>
        <fullName evidence="1">Uncharacterized protein</fullName>
    </submittedName>
</protein>
<reference evidence="2" key="1">
    <citation type="journal article" date="2019" name="Int. J. Syst. Evol. Microbiol.">
        <title>The Global Catalogue of Microorganisms (GCM) 10K type strain sequencing project: providing services to taxonomists for standard genome sequencing and annotation.</title>
        <authorList>
            <consortium name="The Broad Institute Genomics Platform"/>
            <consortium name="The Broad Institute Genome Sequencing Center for Infectious Disease"/>
            <person name="Wu L."/>
            <person name="Ma J."/>
        </authorList>
    </citation>
    <scope>NUCLEOTIDE SEQUENCE [LARGE SCALE GENOMIC DNA]</scope>
    <source>
        <strain evidence="2">KACC 14058</strain>
    </source>
</reference>